<dbReference type="EMBL" id="MT129763">
    <property type="protein sequence ID" value="QIJ70120.1"/>
    <property type="molecule type" value="Genomic_RNA"/>
</dbReference>
<organism evidence="8">
    <name type="scientific">Mlepnos solemo-like virus</name>
    <dbReference type="NCBI Taxonomy" id="2716737"/>
    <lineage>
        <taxon>Viruses</taxon>
        <taxon>Riboviria</taxon>
        <taxon>Orthornavirae</taxon>
        <taxon>Pisuviricota</taxon>
        <taxon>Pisoniviricetes</taxon>
        <taxon>Sobelivirales</taxon>
        <taxon>Solemoviridae</taxon>
    </lineage>
</organism>
<keyword evidence="5" id="KW-0693">Viral RNA replication</keyword>
<sequence>MPSSKHIRNPNIRLDSTGYGWPETDCAAIKRSFTIQLEYRKRAEGTYRKFTKRERAFALSWALKRNKITFDAPRLDDIDFEIRRALRTLDPRSSTGLGVFESYPTIGDALGWNGFCYTSTANLATLTQYVKARINCLCSEDYYRSHFTALGQGQESSERVRWRRYAPDAPTDVKLFVKDEPHKDSKIVEGRYRLISCFSLVDQVVDKILFGRHVQSSIDNFGSTSTKGGWAPFPGGYKELLAQFPLQESAAVDKTAWDQTFHEATLKLCLEIFFSQCRDPTARFRRAVYSRVMETMGCAKVYRFPDGTRYRQNFIGRMESGWTWTLHGNSLGQEVQHLITCYRVAKELGKCAIALRLLNAPPLAWIIGDDVLMKWLDIVSHSWLLDLYHKHLNTTGCIAKFVKNTREFAGYAYLDKERIVPIYPNKHKFALMYVHPDQEQEMLESYFMLYSMTPDFGWLNDFRTMATFPVGRPQVLWAKGMASYHMRTPQWLFDKDDP</sequence>
<dbReference type="GO" id="GO:0003968">
    <property type="term" value="F:RNA-directed RNA polymerase activity"/>
    <property type="evidence" value="ECO:0007669"/>
    <property type="project" value="UniProtKB-KW"/>
</dbReference>
<dbReference type="Pfam" id="PF00680">
    <property type="entry name" value="RdRP_1"/>
    <property type="match status" value="1"/>
</dbReference>
<accession>A0A6G7PSK3</accession>
<protein>
    <submittedName>
        <fullName evidence="8">RNA-dependent RNA polymerase</fullName>
    </submittedName>
</protein>
<feature type="domain" description="RNA-directed RNA polymerase C-terminal" evidence="7">
    <location>
        <begin position="173"/>
        <end position="413"/>
    </location>
</feature>
<evidence type="ECO:0000256" key="1">
    <source>
        <dbReference type="ARBA" id="ARBA00022484"/>
    </source>
</evidence>
<keyword evidence="1 8" id="KW-0696">RNA-directed RNA polymerase</keyword>
<evidence type="ECO:0000259" key="7">
    <source>
        <dbReference type="Pfam" id="PF00680"/>
    </source>
</evidence>
<reference evidence="8" key="1">
    <citation type="submission" date="2020-02" db="EMBL/GenBank/DDBJ databases">
        <title>Comparative analysis of RNA virome composition in rabbits and associated ectoparasites.</title>
        <authorList>
            <person name="Mahar J.E."/>
            <person name="Shi M."/>
            <person name="Hall R.N."/>
            <person name="Strive T."/>
            <person name="Holmes E.C."/>
        </authorList>
    </citation>
    <scope>NUCLEOTIDE SEQUENCE</scope>
    <source>
        <strain evidence="8">GudgF_DN24845-31</strain>
    </source>
</reference>
<dbReference type="GO" id="GO:0003723">
    <property type="term" value="F:RNA binding"/>
    <property type="evidence" value="ECO:0007669"/>
    <property type="project" value="InterPro"/>
</dbReference>
<evidence type="ECO:0000256" key="4">
    <source>
        <dbReference type="ARBA" id="ARBA00022741"/>
    </source>
</evidence>
<evidence type="ECO:0000256" key="2">
    <source>
        <dbReference type="ARBA" id="ARBA00022679"/>
    </source>
</evidence>
<keyword evidence="4" id="KW-0547">Nucleotide-binding</keyword>
<dbReference type="PRINTS" id="PR00914">
    <property type="entry name" value="LVIRUSRNAPOL"/>
</dbReference>
<dbReference type="InterPro" id="IPR001205">
    <property type="entry name" value="RNA-dir_pol_C"/>
</dbReference>
<dbReference type="InterPro" id="IPR043502">
    <property type="entry name" value="DNA/RNA_pol_sf"/>
</dbReference>
<dbReference type="SUPFAM" id="SSF56672">
    <property type="entry name" value="DNA/RNA polymerases"/>
    <property type="match status" value="1"/>
</dbReference>
<keyword evidence="2" id="KW-0808">Transferase</keyword>
<proteinExistence type="predicted"/>
<dbReference type="GO" id="GO:0000166">
    <property type="term" value="F:nucleotide binding"/>
    <property type="evidence" value="ECO:0007669"/>
    <property type="project" value="UniProtKB-KW"/>
</dbReference>
<evidence type="ECO:0000256" key="5">
    <source>
        <dbReference type="ARBA" id="ARBA00022953"/>
    </source>
</evidence>
<comment type="catalytic activity">
    <reaction evidence="6">
        <text>RNA(n) + a ribonucleoside 5'-triphosphate = RNA(n+1) + diphosphate</text>
        <dbReference type="Rhea" id="RHEA:21248"/>
        <dbReference type="Rhea" id="RHEA-COMP:14527"/>
        <dbReference type="Rhea" id="RHEA-COMP:17342"/>
        <dbReference type="ChEBI" id="CHEBI:33019"/>
        <dbReference type="ChEBI" id="CHEBI:61557"/>
        <dbReference type="ChEBI" id="CHEBI:140395"/>
        <dbReference type="EC" id="2.7.7.48"/>
    </reaction>
</comment>
<dbReference type="InterPro" id="IPR001795">
    <property type="entry name" value="RNA-dir_pol_luteovirus"/>
</dbReference>
<evidence type="ECO:0000256" key="6">
    <source>
        <dbReference type="ARBA" id="ARBA00048744"/>
    </source>
</evidence>
<evidence type="ECO:0000313" key="8">
    <source>
        <dbReference type="EMBL" id="QIJ70120.1"/>
    </source>
</evidence>
<name>A0A6G7PSK3_9VIRU</name>
<keyword evidence="3" id="KW-0548">Nucleotidyltransferase</keyword>
<dbReference type="GO" id="GO:0006351">
    <property type="term" value="P:DNA-templated transcription"/>
    <property type="evidence" value="ECO:0007669"/>
    <property type="project" value="InterPro"/>
</dbReference>
<evidence type="ECO:0000256" key="3">
    <source>
        <dbReference type="ARBA" id="ARBA00022695"/>
    </source>
</evidence>